<accession>A0A5E4QRC5</accession>
<protein>
    <submittedName>
        <fullName evidence="1">Uncharacterized protein</fullName>
    </submittedName>
</protein>
<organism evidence="1 2">
    <name type="scientific">Leptidea sinapis</name>
    <dbReference type="NCBI Taxonomy" id="189913"/>
    <lineage>
        <taxon>Eukaryota</taxon>
        <taxon>Metazoa</taxon>
        <taxon>Ecdysozoa</taxon>
        <taxon>Arthropoda</taxon>
        <taxon>Hexapoda</taxon>
        <taxon>Insecta</taxon>
        <taxon>Pterygota</taxon>
        <taxon>Neoptera</taxon>
        <taxon>Endopterygota</taxon>
        <taxon>Lepidoptera</taxon>
        <taxon>Glossata</taxon>
        <taxon>Ditrysia</taxon>
        <taxon>Papilionoidea</taxon>
        <taxon>Pieridae</taxon>
        <taxon>Dismorphiinae</taxon>
        <taxon>Leptidea</taxon>
    </lineage>
</organism>
<dbReference type="Proteomes" id="UP000324832">
    <property type="component" value="Unassembled WGS sequence"/>
</dbReference>
<dbReference type="EMBL" id="FZQP02004779">
    <property type="protein sequence ID" value="VVD00527.1"/>
    <property type="molecule type" value="Genomic_DNA"/>
</dbReference>
<keyword evidence="2" id="KW-1185">Reference proteome</keyword>
<name>A0A5E4QRC5_9NEOP</name>
<reference evidence="1 2" key="1">
    <citation type="submission" date="2017-07" db="EMBL/GenBank/DDBJ databases">
        <authorList>
            <person name="Talla V."/>
            <person name="Backstrom N."/>
        </authorList>
    </citation>
    <scope>NUCLEOTIDE SEQUENCE [LARGE SCALE GENOMIC DNA]</scope>
</reference>
<dbReference type="PROSITE" id="PS51257">
    <property type="entry name" value="PROKAR_LIPOPROTEIN"/>
    <property type="match status" value="1"/>
</dbReference>
<dbReference type="AlphaFoldDB" id="A0A5E4QRC5"/>
<evidence type="ECO:0000313" key="2">
    <source>
        <dbReference type="Proteomes" id="UP000324832"/>
    </source>
</evidence>
<proteinExistence type="predicted"/>
<gene>
    <name evidence="1" type="ORF">LSINAPIS_LOCUS11144</name>
</gene>
<sequence>MRSTFKPAMAPASFVACRCESLKYAGTVITASLTLEPRYASAVSRIFVSTMLLISSGANFFTSPLNST</sequence>
<evidence type="ECO:0000313" key="1">
    <source>
        <dbReference type="EMBL" id="VVD00527.1"/>
    </source>
</evidence>